<dbReference type="CDD" id="cd00130">
    <property type="entry name" value="PAS"/>
    <property type="match status" value="1"/>
</dbReference>
<dbReference type="CDD" id="cd00082">
    <property type="entry name" value="HisKA"/>
    <property type="match status" value="1"/>
</dbReference>
<comment type="subcellular location">
    <subcellularLocation>
        <location evidence="2">Membrane</location>
    </subcellularLocation>
</comment>
<dbReference type="Proteomes" id="UP000178449">
    <property type="component" value="Unassembled WGS sequence"/>
</dbReference>
<dbReference type="EC" id="2.7.13.3" evidence="3"/>
<dbReference type="Pfam" id="PF03924">
    <property type="entry name" value="CHASE"/>
    <property type="match status" value="1"/>
</dbReference>
<evidence type="ECO:0000256" key="6">
    <source>
        <dbReference type="ARBA" id="ARBA00022692"/>
    </source>
</evidence>
<dbReference type="PROSITE" id="PS50112">
    <property type="entry name" value="PAS"/>
    <property type="match status" value="1"/>
</dbReference>
<dbReference type="Pfam" id="PF00512">
    <property type="entry name" value="HisKA"/>
    <property type="match status" value="1"/>
</dbReference>
<proteinExistence type="predicted"/>
<comment type="catalytic activity">
    <reaction evidence="1">
        <text>ATP + protein L-histidine = ADP + protein N-phospho-L-histidine.</text>
        <dbReference type="EC" id="2.7.13.3"/>
    </reaction>
</comment>
<dbReference type="SUPFAM" id="SSF55785">
    <property type="entry name" value="PYP-like sensor domain (PAS domain)"/>
    <property type="match status" value="2"/>
</dbReference>
<feature type="domain" description="Histidine kinase" evidence="11">
    <location>
        <begin position="618"/>
        <end position="835"/>
    </location>
</feature>
<dbReference type="GO" id="GO:0016020">
    <property type="term" value="C:membrane"/>
    <property type="evidence" value="ECO:0007669"/>
    <property type="project" value="UniProtKB-SubCell"/>
</dbReference>
<keyword evidence="8 10" id="KW-1133">Transmembrane helix</keyword>
<dbReference type="EMBL" id="MFNE01000026">
    <property type="protein sequence ID" value="OGG95108.1"/>
    <property type="molecule type" value="Genomic_DNA"/>
</dbReference>
<evidence type="ECO:0000259" key="12">
    <source>
        <dbReference type="PROSITE" id="PS50112"/>
    </source>
</evidence>
<keyword evidence="4" id="KW-0597">Phosphoprotein</keyword>
<evidence type="ECO:0000256" key="1">
    <source>
        <dbReference type="ARBA" id="ARBA00000085"/>
    </source>
</evidence>
<evidence type="ECO:0000259" key="11">
    <source>
        <dbReference type="PROSITE" id="PS50109"/>
    </source>
</evidence>
<sequence length="836" mass="94956">MKPIFGSARSWRLLPLFMFLASLSISVFVWKQIQRADQVASEVMFADKTDDITQKLSTRLRDHEQVLLGGLGFFLASNVVERTEWRKYISALKLDQNHPGILGVGYAVWLKPSQVNANIKKIKSEGFLGYHIRPPGDRPAYTSIIFLEPFDWRNQRAFGYDMFSEPVRREAMEAARDQGTTTISGQITLVQETERDRQAGFLIYIPHYRQGLPLDNAKERQKALAGFVYSPIRAKDFVKGTLGEQIHQVGFRLYEGNTEFQENLLYDSQANSPLPKSYRPMVTDTRHIQAYGRIWRLEFFSLPGFEQGFKHTATNSILVLGIVLSLLLAWITQNLISTRLKALSLAQTMTGELRALEGKWRSLSENSPDWIVSVSKNLIIENLNHPPFDLPFDGHIGSSILDLFSDPAKRQEVQTKLNKVLTSGTPKSFQFTEEAAWGLKHFETLISARFLENQINGLLLRTSDITTQESATNQLRIIKERLELVVEASKIGVWDWDLSSNRVIFDQGWVQMIGYELDEIEQSYEAWESRVHPDDLCETLNAIKAHISGQAPFLRTVFRMRHKNDHWVHILSQGKVHEFDPDGKPTRFTGTHTDISTEQEALAKLDLANQTKNKFFAIIAHDLKNPFNAILGGAELLKNEIEKIPPDLVDIVVMLDRAAKSAFQLLEDLLSWARAQNVELKAELHPLLPHREVEHLLEIIAPRAEAKSISIENRLPVELVVLADRKMLQEVLLNLITNSIKFSDPGKQVYIEGEIIDEKVQLSVVDQGIGVPKGAQKAMFHIDQHYTSMGTNKETGTGLGLNLAQEFMHKMGGQIKYDPTYQPGSRFVLIFETPRL</sequence>
<dbReference type="Gene3D" id="3.30.565.10">
    <property type="entry name" value="Histidine kinase-like ATPase, C-terminal domain"/>
    <property type="match status" value="1"/>
</dbReference>
<dbReference type="AlphaFoldDB" id="A0A1F6GAG6"/>
<feature type="domain" description="PAS" evidence="12">
    <location>
        <begin position="478"/>
        <end position="550"/>
    </location>
</feature>
<evidence type="ECO:0000313" key="15">
    <source>
        <dbReference type="Proteomes" id="UP000178449"/>
    </source>
</evidence>
<keyword evidence="9 10" id="KW-0472">Membrane</keyword>
<name>A0A1F6GAG6_9PROT</name>
<gene>
    <name evidence="14" type="ORF">A2527_07995</name>
</gene>
<dbReference type="Gene3D" id="3.30.450.350">
    <property type="entry name" value="CHASE domain"/>
    <property type="match status" value="1"/>
</dbReference>
<dbReference type="PROSITE" id="PS50109">
    <property type="entry name" value="HIS_KIN"/>
    <property type="match status" value="1"/>
</dbReference>
<organism evidence="14 15">
    <name type="scientific">Candidatus Lambdaproteobacteria bacterium RIFOXYD2_FULL_50_16</name>
    <dbReference type="NCBI Taxonomy" id="1817772"/>
    <lineage>
        <taxon>Bacteria</taxon>
        <taxon>Pseudomonadati</taxon>
        <taxon>Pseudomonadota</taxon>
        <taxon>Candidatus Lambdaproteobacteria</taxon>
    </lineage>
</organism>
<keyword evidence="6 10" id="KW-0812">Transmembrane</keyword>
<evidence type="ECO:0000256" key="8">
    <source>
        <dbReference type="ARBA" id="ARBA00022989"/>
    </source>
</evidence>
<keyword evidence="5" id="KW-0808">Transferase</keyword>
<accession>A0A1F6GAG6</accession>
<evidence type="ECO:0000259" key="13">
    <source>
        <dbReference type="PROSITE" id="PS50839"/>
    </source>
</evidence>
<dbReference type="STRING" id="1817772.A2527_07995"/>
<dbReference type="InterPro" id="IPR042240">
    <property type="entry name" value="CHASE_sf"/>
</dbReference>
<evidence type="ECO:0000256" key="9">
    <source>
        <dbReference type="ARBA" id="ARBA00023136"/>
    </source>
</evidence>
<dbReference type="InterPro" id="IPR013655">
    <property type="entry name" value="PAS_fold_3"/>
</dbReference>
<comment type="caution">
    <text evidence="14">The sequence shown here is derived from an EMBL/GenBank/DDBJ whole genome shotgun (WGS) entry which is preliminary data.</text>
</comment>
<dbReference type="SMART" id="SM01079">
    <property type="entry name" value="CHASE"/>
    <property type="match status" value="1"/>
</dbReference>
<dbReference type="SMART" id="SM00387">
    <property type="entry name" value="HATPase_c"/>
    <property type="match status" value="1"/>
</dbReference>
<dbReference type="Pfam" id="PF08448">
    <property type="entry name" value="PAS_4"/>
    <property type="match status" value="1"/>
</dbReference>
<evidence type="ECO:0000256" key="2">
    <source>
        <dbReference type="ARBA" id="ARBA00004370"/>
    </source>
</evidence>
<dbReference type="InterPro" id="IPR035965">
    <property type="entry name" value="PAS-like_dom_sf"/>
</dbReference>
<dbReference type="InterPro" id="IPR003594">
    <property type="entry name" value="HATPase_dom"/>
</dbReference>
<dbReference type="InterPro" id="IPR001610">
    <property type="entry name" value="PAC"/>
</dbReference>
<dbReference type="InterPro" id="IPR052162">
    <property type="entry name" value="Sensor_kinase/Photoreceptor"/>
</dbReference>
<reference evidence="14 15" key="1">
    <citation type="journal article" date="2016" name="Nat. Commun.">
        <title>Thousands of microbial genomes shed light on interconnected biogeochemical processes in an aquifer system.</title>
        <authorList>
            <person name="Anantharaman K."/>
            <person name="Brown C.T."/>
            <person name="Hug L.A."/>
            <person name="Sharon I."/>
            <person name="Castelle C.J."/>
            <person name="Probst A.J."/>
            <person name="Thomas B.C."/>
            <person name="Singh A."/>
            <person name="Wilkins M.J."/>
            <person name="Karaoz U."/>
            <person name="Brodie E.L."/>
            <person name="Williams K.H."/>
            <person name="Hubbard S.S."/>
            <person name="Banfield J.F."/>
        </authorList>
    </citation>
    <scope>NUCLEOTIDE SEQUENCE [LARGE SCALE GENOMIC DNA]</scope>
</reference>
<dbReference type="InterPro" id="IPR013656">
    <property type="entry name" value="PAS_4"/>
</dbReference>
<dbReference type="InterPro" id="IPR036890">
    <property type="entry name" value="HATPase_C_sf"/>
</dbReference>
<dbReference type="PROSITE" id="PS50839">
    <property type="entry name" value="CHASE"/>
    <property type="match status" value="1"/>
</dbReference>
<dbReference type="PANTHER" id="PTHR43304:SF1">
    <property type="entry name" value="PAC DOMAIN-CONTAINING PROTEIN"/>
    <property type="match status" value="1"/>
</dbReference>
<evidence type="ECO:0000256" key="7">
    <source>
        <dbReference type="ARBA" id="ARBA00022777"/>
    </source>
</evidence>
<feature type="domain" description="CHASE" evidence="13">
    <location>
        <begin position="139"/>
        <end position="298"/>
    </location>
</feature>
<dbReference type="InterPro" id="IPR004358">
    <property type="entry name" value="Sig_transdc_His_kin-like_C"/>
</dbReference>
<dbReference type="SMART" id="SM00388">
    <property type="entry name" value="HisKA"/>
    <property type="match status" value="1"/>
</dbReference>
<protein>
    <recommendedName>
        <fullName evidence="3">histidine kinase</fullName>
        <ecNumber evidence="3">2.7.13.3</ecNumber>
    </recommendedName>
</protein>
<dbReference type="Pfam" id="PF08447">
    <property type="entry name" value="PAS_3"/>
    <property type="match status" value="1"/>
</dbReference>
<dbReference type="PANTHER" id="PTHR43304">
    <property type="entry name" value="PHYTOCHROME-LIKE PROTEIN CPH1"/>
    <property type="match status" value="1"/>
</dbReference>
<keyword evidence="7" id="KW-0418">Kinase</keyword>
<dbReference type="SMART" id="SM00086">
    <property type="entry name" value="PAC"/>
    <property type="match status" value="1"/>
</dbReference>
<evidence type="ECO:0000256" key="3">
    <source>
        <dbReference type="ARBA" id="ARBA00012438"/>
    </source>
</evidence>
<evidence type="ECO:0000256" key="4">
    <source>
        <dbReference type="ARBA" id="ARBA00022553"/>
    </source>
</evidence>
<dbReference type="SMART" id="SM00091">
    <property type="entry name" value="PAS"/>
    <property type="match status" value="1"/>
</dbReference>
<dbReference type="Gene3D" id="1.10.287.130">
    <property type="match status" value="1"/>
</dbReference>
<evidence type="ECO:0000256" key="5">
    <source>
        <dbReference type="ARBA" id="ARBA00022679"/>
    </source>
</evidence>
<evidence type="ECO:0000313" key="14">
    <source>
        <dbReference type="EMBL" id="OGG95108.1"/>
    </source>
</evidence>
<feature type="transmembrane region" description="Helical" evidence="10">
    <location>
        <begin position="12"/>
        <end position="30"/>
    </location>
</feature>
<dbReference type="NCBIfam" id="TIGR00229">
    <property type="entry name" value="sensory_box"/>
    <property type="match status" value="1"/>
</dbReference>
<dbReference type="InterPro" id="IPR000014">
    <property type="entry name" value="PAS"/>
</dbReference>
<dbReference type="InterPro" id="IPR006189">
    <property type="entry name" value="CHASE_dom"/>
</dbReference>
<dbReference type="InterPro" id="IPR005467">
    <property type="entry name" value="His_kinase_dom"/>
</dbReference>
<dbReference type="SUPFAM" id="SSF55874">
    <property type="entry name" value="ATPase domain of HSP90 chaperone/DNA topoisomerase II/histidine kinase"/>
    <property type="match status" value="1"/>
</dbReference>
<dbReference type="InterPro" id="IPR003661">
    <property type="entry name" value="HisK_dim/P_dom"/>
</dbReference>
<dbReference type="Pfam" id="PF02518">
    <property type="entry name" value="HATPase_c"/>
    <property type="match status" value="1"/>
</dbReference>
<evidence type="ECO:0000256" key="10">
    <source>
        <dbReference type="SAM" id="Phobius"/>
    </source>
</evidence>
<dbReference type="SUPFAM" id="SSF47384">
    <property type="entry name" value="Homodimeric domain of signal transducing histidine kinase"/>
    <property type="match status" value="1"/>
</dbReference>
<dbReference type="PRINTS" id="PR00344">
    <property type="entry name" value="BCTRLSENSOR"/>
</dbReference>
<dbReference type="Gene3D" id="3.30.450.20">
    <property type="entry name" value="PAS domain"/>
    <property type="match status" value="2"/>
</dbReference>
<dbReference type="InterPro" id="IPR036097">
    <property type="entry name" value="HisK_dim/P_sf"/>
</dbReference>
<dbReference type="GO" id="GO:0000155">
    <property type="term" value="F:phosphorelay sensor kinase activity"/>
    <property type="evidence" value="ECO:0007669"/>
    <property type="project" value="InterPro"/>
</dbReference>